<sequence length="99" mass="11489">MSSQHGGCCFICLSPYWHRNLHNEKMKDKLKVMSAYELDILPLLWRNVLFKNAYFCEHVCHSWLNRSKRPLVLTSNGMSMPGKPRISLEAYSDFAVAAR</sequence>
<dbReference type="Proteomes" id="UP000271162">
    <property type="component" value="Unassembled WGS sequence"/>
</dbReference>
<keyword evidence="2" id="KW-1185">Reference proteome</keyword>
<dbReference type="EMBL" id="UYSL01021602">
    <property type="protein sequence ID" value="VDL78699.1"/>
    <property type="molecule type" value="Genomic_DNA"/>
</dbReference>
<proteinExistence type="predicted"/>
<protein>
    <submittedName>
        <fullName evidence="3">F-box domain-containing protein</fullName>
    </submittedName>
</protein>
<organism evidence="3">
    <name type="scientific">Nippostrongylus brasiliensis</name>
    <name type="common">Rat hookworm</name>
    <dbReference type="NCBI Taxonomy" id="27835"/>
    <lineage>
        <taxon>Eukaryota</taxon>
        <taxon>Metazoa</taxon>
        <taxon>Ecdysozoa</taxon>
        <taxon>Nematoda</taxon>
        <taxon>Chromadorea</taxon>
        <taxon>Rhabditida</taxon>
        <taxon>Rhabditina</taxon>
        <taxon>Rhabditomorpha</taxon>
        <taxon>Strongyloidea</taxon>
        <taxon>Heligmosomidae</taxon>
        <taxon>Nippostrongylus</taxon>
    </lineage>
</organism>
<accession>A0A0N4YEI0</accession>
<dbReference type="AlphaFoldDB" id="A0A0N4YEI0"/>
<dbReference type="WBParaSite" id="NBR_0001510401-mRNA-1">
    <property type="protein sequence ID" value="NBR_0001510401-mRNA-1"/>
    <property type="gene ID" value="NBR_0001510401"/>
</dbReference>
<evidence type="ECO:0000313" key="1">
    <source>
        <dbReference type="EMBL" id="VDL78699.1"/>
    </source>
</evidence>
<gene>
    <name evidence="1" type="ORF">NBR_LOCUS15105</name>
</gene>
<reference evidence="3" key="1">
    <citation type="submission" date="2017-02" db="UniProtKB">
        <authorList>
            <consortium name="WormBaseParasite"/>
        </authorList>
    </citation>
    <scope>IDENTIFICATION</scope>
</reference>
<evidence type="ECO:0000313" key="3">
    <source>
        <dbReference type="WBParaSite" id="NBR_0001510401-mRNA-1"/>
    </source>
</evidence>
<evidence type="ECO:0000313" key="2">
    <source>
        <dbReference type="Proteomes" id="UP000271162"/>
    </source>
</evidence>
<name>A0A0N4YEI0_NIPBR</name>
<reference evidence="1 2" key="2">
    <citation type="submission" date="2018-11" db="EMBL/GenBank/DDBJ databases">
        <authorList>
            <consortium name="Pathogen Informatics"/>
        </authorList>
    </citation>
    <scope>NUCLEOTIDE SEQUENCE [LARGE SCALE GENOMIC DNA]</scope>
</reference>